<feature type="transmembrane region" description="Helical" evidence="1">
    <location>
        <begin position="177"/>
        <end position="200"/>
    </location>
</feature>
<dbReference type="Proteomes" id="UP001227101">
    <property type="component" value="Chromosome"/>
</dbReference>
<dbReference type="EMBL" id="CP127173">
    <property type="protein sequence ID" value="WIV52839.1"/>
    <property type="molecule type" value="Genomic_DNA"/>
</dbReference>
<evidence type="ECO:0008006" key="4">
    <source>
        <dbReference type="Google" id="ProtNLM"/>
    </source>
</evidence>
<feature type="transmembrane region" description="Helical" evidence="1">
    <location>
        <begin position="143"/>
        <end position="165"/>
    </location>
</feature>
<proteinExistence type="predicted"/>
<gene>
    <name evidence="2" type="ORF">QP939_28260</name>
</gene>
<evidence type="ECO:0000256" key="1">
    <source>
        <dbReference type="SAM" id="Phobius"/>
    </source>
</evidence>
<feature type="transmembrane region" description="Helical" evidence="1">
    <location>
        <begin position="212"/>
        <end position="238"/>
    </location>
</feature>
<protein>
    <recommendedName>
        <fullName evidence="4">Integral membrane protein</fullName>
    </recommendedName>
</protein>
<keyword evidence="3" id="KW-1185">Reference proteome</keyword>
<dbReference type="RefSeq" id="WP_285449241.1">
    <property type="nucleotide sequence ID" value="NZ_CP127173.1"/>
</dbReference>
<feature type="transmembrane region" description="Helical" evidence="1">
    <location>
        <begin position="102"/>
        <end position="123"/>
    </location>
</feature>
<reference evidence="2 3" key="1">
    <citation type="submission" date="2023-06" db="EMBL/GenBank/DDBJ databases">
        <authorList>
            <person name="Oyuntsetseg B."/>
            <person name="Kim S.B."/>
        </authorList>
    </citation>
    <scope>NUCLEOTIDE SEQUENCE [LARGE SCALE GENOMIC DNA]</scope>
    <source>
        <strain evidence="2 3">2-2</strain>
    </source>
</reference>
<evidence type="ECO:0000313" key="3">
    <source>
        <dbReference type="Proteomes" id="UP001227101"/>
    </source>
</evidence>
<organism evidence="2 3">
    <name type="scientific">Amycolatopsis nalaikhensis</name>
    <dbReference type="NCBI Taxonomy" id="715472"/>
    <lineage>
        <taxon>Bacteria</taxon>
        <taxon>Bacillati</taxon>
        <taxon>Actinomycetota</taxon>
        <taxon>Actinomycetes</taxon>
        <taxon>Pseudonocardiales</taxon>
        <taxon>Pseudonocardiaceae</taxon>
        <taxon>Amycolatopsis</taxon>
    </lineage>
</organism>
<name>A0ABY8X8X1_9PSEU</name>
<keyword evidence="1" id="KW-1133">Transmembrane helix</keyword>
<feature type="transmembrane region" description="Helical" evidence="1">
    <location>
        <begin position="70"/>
        <end position="90"/>
    </location>
</feature>
<accession>A0ABY8X8X1</accession>
<keyword evidence="1" id="KW-0472">Membrane</keyword>
<sequence length="403" mass="43428">MPDAVALLWYGAAATGAAESVRKALVNRGVGYTVSRHFLTAGIACMALSLAAGDPLTLDWADHLTGLHNVAIVVHNLLAMLAMVFTAGFLHTLGQLRLPMPAVVTVFLTCAAAMVTLYAQAGAHTSWFGSPRNPALPSQLYSAIYLGYMVGWLALLLLGLTVVAVGEVAGVRGGVALAQLGVAVSLVGLSWRLGVVIRLLADSEHLPRGTHFAVFTDAVGLALFVLGSLFAAATRTLFDMRDRRRRQRQEAAIERLWRRVRVLLAYRRRPPLRLREQVVEIEDALLIVDQLIDSATGRAIRDDLRDLALLYGVDTGHLATAAEIEIAIATIVAQLSHRPATPTPGCTDDADDAEAWWPETERLPVDDGARLVWLAAVGQALGERRVQRLAKRLGPRLTSDSPA</sequence>
<keyword evidence="1" id="KW-0812">Transmembrane</keyword>
<evidence type="ECO:0000313" key="2">
    <source>
        <dbReference type="EMBL" id="WIV52839.1"/>
    </source>
</evidence>